<evidence type="ECO:0000313" key="3">
    <source>
        <dbReference type="Proteomes" id="UP000812287"/>
    </source>
</evidence>
<keyword evidence="1" id="KW-1133">Transmembrane helix</keyword>
<dbReference type="OrthoDB" id="3639251at2759"/>
<gene>
    <name evidence="2" type="ORF">BT62DRAFT_1008798</name>
</gene>
<protein>
    <submittedName>
        <fullName evidence="2">Uncharacterized protein</fullName>
    </submittedName>
</protein>
<keyword evidence="1" id="KW-0472">Membrane</keyword>
<dbReference type="GeneID" id="66099776"/>
<dbReference type="RefSeq" id="XP_043037235.1">
    <property type="nucleotide sequence ID" value="XM_043177489.1"/>
</dbReference>
<keyword evidence="3" id="KW-1185">Reference proteome</keyword>
<feature type="transmembrane region" description="Helical" evidence="1">
    <location>
        <begin position="18"/>
        <end position="41"/>
    </location>
</feature>
<evidence type="ECO:0000313" key="2">
    <source>
        <dbReference type="EMBL" id="KAG7443735.1"/>
    </source>
</evidence>
<evidence type="ECO:0000256" key="1">
    <source>
        <dbReference type="SAM" id="Phobius"/>
    </source>
</evidence>
<reference evidence="2" key="1">
    <citation type="submission" date="2020-11" db="EMBL/GenBank/DDBJ databases">
        <title>Adaptations for nitrogen fixation in a non-lichenized fungal sporocarp promotes dispersal by wood-feeding termites.</title>
        <authorList>
            <consortium name="DOE Joint Genome Institute"/>
            <person name="Koch R.A."/>
            <person name="Yoon G."/>
            <person name="Arayal U."/>
            <person name="Lail K."/>
            <person name="Amirebrahimi M."/>
            <person name="Labutti K."/>
            <person name="Lipzen A."/>
            <person name="Riley R."/>
            <person name="Barry K."/>
            <person name="Henrissat B."/>
            <person name="Grigoriev I.V."/>
            <person name="Herr J.R."/>
            <person name="Aime M.C."/>
        </authorList>
    </citation>
    <scope>NUCLEOTIDE SEQUENCE</scope>
    <source>
        <strain evidence="2">MCA 3950</strain>
    </source>
</reference>
<proteinExistence type="predicted"/>
<accession>A0A9P8AQ83</accession>
<dbReference type="AlphaFoldDB" id="A0A9P8AQ83"/>
<dbReference type="EMBL" id="MU250543">
    <property type="protein sequence ID" value="KAG7443735.1"/>
    <property type="molecule type" value="Genomic_DNA"/>
</dbReference>
<keyword evidence="1" id="KW-0812">Transmembrane</keyword>
<organism evidence="2 3">
    <name type="scientific">Guyanagaster necrorhizus</name>
    <dbReference type="NCBI Taxonomy" id="856835"/>
    <lineage>
        <taxon>Eukaryota</taxon>
        <taxon>Fungi</taxon>
        <taxon>Dikarya</taxon>
        <taxon>Basidiomycota</taxon>
        <taxon>Agaricomycotina</taxon>
        <taxon>Agaricomycetes</taxon>
        <taxon>Agaricomycetidae</taxon>
        <taxon>Agaricales</taxon>
        <taxon>Marasmiineae</taxon>
        <taxon>Physalacriaceae</taxon>
        <taxon>Guyanagaster</taxon>
    </lineage>
</organism>
<dbReference type="Proteomes" id="UP000812287">
    <property type="component" value="Unassembled WGS sequence"/>
</dbReference>
<sequence>MATTIYRQQDFPRYVPGIMATISLQVFLLFLLGGMTLHFWYENKRAKRREDRSLVFAELSECGELADKPLKEGLEEGVGRDLRSVLQPKDVACSTHTGELDFFLGWVALRRVTVQLWWNISSVDAHRHSALGTRVFAKWV</sequence>
<name>A0A9P8AQ83_9AGAR</name>
<comment type="caution">
    <text evidence="2">The sequence shown here is derived from an EMBL/GenBank/DDBJ whole genome shotgun (WGS) entry which is preliminary data.</text>
</comment>